<dbReference type="GO" id="GO:0022857">
    <property type="term" value="F:transmembrane transporter activity"/>
    <property type="evidence" value="ECO:0007669"/>
    <property type="project" value="InterPro"/>
</dbReference>
<dbReference type="GO" id="GO:0033214">
    <property type="term" value="P:siderophore-iron import into cell"/>
    <property type="evidence" value="ECO:0007669"/>
    <property type="project" value="TreeGrafter"/>
</dbReference>
<dbReference type="PROSITE" id="PS51257">
    <property type="entry name" value="PROKAR_LIPOPROTEIN"/>
    <property type="match status" value="1"/>
</dbReference>
<dbReference type="Pfam" id="PF01032">
    <property type="entry name" value="FecCD"/>
    <property type="match status" value="1"/>
</dbReference>
<organism evidence="9">
    <name type="scientific">Gordonia sp. MP11Mi</name>
    <dbReference type="NCBI Taxonomy" id="3022769"/>
    <lineage>
        <taxon>Bacteria</taxon>
        <taxon>Bacillati</taxon>
        <taxon>Actinomycetota</taxon>
        <taxon>Actinomycetes</taxon>
        <taxon>Mycobacteriales</taxon>
        <taxon>Gordoniaceae</taxon>
        <taxon>Gordonia</taxon>
    </lineage>
</organism>
<feature type="transmembrane region" description="Helical" evidence="8">
    <location>
        <begin position="146"/>
        <end position="169"/>
    </location>
</feature>
<keyword evidence="7 8" id="KW-0472">Membrane</keyword>
<feature type="transmembrane region" description="Helical" evidence="8">
    <location>
        <begin position="238"/>
        <end position="265"/>
    </location>
</feature>
<evidence type="ECO:0000256" key="7">
    <source>
        <dbReference type="ARBA" id="ARBA00023136"/>
    </source>
</evidence>
<comment type="subcellular location">
    <subcellularLocation>
        <location evidence="1">Cell membrane</location>
        <topology evidence="1">Multi-pass membrane protein</topology>
    </subcellularLocation>
</comment>
<feature type="transmembrane region" description="Helical" evidence="8">
    <location>
        <begin position="305"/>
        <end position="326"/>
    </location>
</feature>
<feature type="transmembrane region" description="Helical" evidence="8">
    <location>
        <begin position="12"/>
        <end position="32"/>
    </location>
</feature>
<keyword evidence="4" id="KW-1003">Cell membrane</keyword>
<accession>A0AA97CXJ6</accession>
<gene>
    <name evidence="9" type="primary">fepG_2</name>
    <name evidence="9" type="ORF">MP11Mi_27270</name>
</gene>
<feature type="transmembrane region" description="Helical" evidence="8">
    <location>
        <begin position="65"/>
        <end position="83"/>
    </location>
</feature>
<dbReference type="PANTHER" id="PTHR30472:SF24">
    <property type="entry name" value="FERRIC ENTEROBACTIN TRANSPORT SYSTEM PERMEASE PROTEIN FEPG"/>
    <property type="match status" value="1"/>
</dbReference>
<dbReference type="PANTHER" id="PTHR30472">
    <property type="entry name" value="FERRIC ENTEROBACTIN TRANSPORT SYSTEM PERMEASE PROTEIN"/>
    <property type="match status" value="1"/>
</dbReference>
<dbReference type="RefSeq" id="WP_420039428.1">
    <property type="nucleotide sequence ID" value="NZ_CP128986.1"/>
</dbReference>
<evidence type="ECO:0000256" key="3">
    <source>
        <dbReference type="ARBA" id="ARBA00022448"/>
    </source>
</evidence>
<name>A0AA97CXJ6_9ACTN</name>
<dbReference type="EMBL" id="CP128986">
    <property type="protein sequence ID" value="WOC13624.1"/>
    <property type="molecule type" value="Genomic_DNA"/>
</dbReference>
<dbReference type="InterPro" id="IPR037294">
    <property type="entry name" value="ABC_BtuC-like"/>
</dbReference>
<dbReference type="GO" id="GO:0005886">
    <property type="term" value="C:plasma membrane"/>
    <property type="evidence" value="ECO:0007669"/>
    <property type="project" value="UniProtKB-SubCell"/>
</dbReference>
<evidence type="ECO:0000256" key="4">
    <source>
        <dbReference type="ARBA" id="ARBA00022475"/>
    </source>
</evidence>
<dbReference type="InterPro" id="IPR000522">
    <property type="entry name" value="ABC_transptr_permease_BtuC"/>
</dbReference>
<feature type="transmembrane region" description="Helical" evidence="8">
    <location>
        <begin position="120"/>
        <end position="140"/>
    </location>
</feature>
<protein>
    <submittedName>
        <fullName evidence="9">Ferric enterobactin transport system permease protein FepG</fullName>
    </submittedName>
</protein>
<feature type="transmembrane region" description="Helical" evidence="8">
    <location>
        <begin position="95"/>
        <end position="113"/>
    </location>
</feature>
<evidence type="ECO:0000313" key="9">
    <source>
        <dbReference type="EMBL" id="WOC13624.1"/>
    </source>
</evidence>
<keyword evidence="3" id="KW-0813">Transport</keyword>
<evidence type="ECO:0000256" key="5">
    <source>
        <dbReference type="ARBA" id="ARBA00022692"/>
    </source>
</evidence>
<evidence type="ECO:0000256" key="2">
    <source>
        <dbReference type="ARBA" id="ARBA00007935"/>
    </source>
</evidence>
<dbReference type="AlphaFoldDB" id="A0AA97CXJ6"/>
<reference evidence="9" key="1">
    <citation type="submission" date="2023-06" db="EMBL/GenBank/DDBJ databases">
        <title>Gordonia sp. nov. and Pseudochrobactrum sp. nov., two species isolated from the burying beetle Nicrophorus vespilloides.</title>
        <authorList>
            <person name="Poehlein A."/>
            <person name="Guzman J."/>
            <person name="Daniel R."/>
            <person name="Vilcinskas A."/>
        </authorList>
    </citation>
    <scope>NUCLEOTIDE SEQUENCE</scope>
    <source>
        <strain evidence="9">MP11Mi</strain>
    </source>
</reference>
<keyword evidence="5 8" id="KW-0812">Transmembrane</keyword>
<keyword evidence="6 8" id="KW-1133">Transmembrane helix</keyword>
<sequence length="328" mass="33706">MTPRTAVSPRTWTVNVVTIVVIVACVAVSLMVGRSGLTVADLIDLLTEDGSARDRLVFDWRAPRALAAPVFGACLGVSGMIFQSLTRNALGSPDVIGLNSGAYTGVIVVLMVGGSGFGEVAIGAVIGSIVAALAVFVFAYRGGLAGFRLIIVGIAVSAVLSSFNHWFAVRADLDESMRAAIWGAGSLKGMTWTPLVAVTCIALILACALPPLSHAMRAFELGEETAASLGVRVERTKLVMVLVGVVFTAIVTAVAGPIAFVSLAAPQIAKRVMRSPSLSVTGSALVGAAALSVGDLTAQHLLGDVSPPVGAVTVTLGGLYLIWLLLRE</sequence>
<evidence type="ECO:0000256" key="6">
    <source>
        <dbReference type="ARBA" id="ARBA00022989"/>
    </source>
</evidence>
<proteinExistence type="inferred from homology"/>
<feature type="transmembrane region" description="Helical" evidence="8">
    <location>
        <begin position="190"/>
        <end position="212"/>
    </location>
</feature>
<dbReference type="Gene3D" id="1.10.3470.10">
    <property type="entry name" value="ABC transporter involved in vitamin B12 uptake, BtuC"/>
    <property type="match status" value="1"/>
</dbReference>
<evidence type="ECO:0000256" key="8">
    <source>
        <dbReference type="SAM" id="Phobius"/>
    </source>
</evidence>
<comment type="similarity">
    <text evidence="2">Belongs to the binding-protein-dependent transport system permease family. FecCD subfamily.</text>
</comment>
<dbReference type="SUPFAM" id="SSF81345">
    <property type="entry name" value="ABC transporter involved in vitamin B12 uptake, BtuC"/>
    <property type="match status" value="1"/>
</dbReference>
<dbReference type="CDD" id="cd06550">
    <property type="entry name" value="TM_ABC_iron-siderophores_like"/>
    <property type="match status" value="1"/>
</dbReference>
<evidence type="ECO:0000256" key="1">
    <source>
        <dbReference type="ARBA" id="ARBA00004651"/>
    </source>
</evidence>